<evidence type="ECO:0000259" key="4">
    <source>
        <dbReference type="SMART" id="SM00482"/>
    </source>
</evidence>
<dbReference type="RefSeq" id="WP_133766616.1">
    <property type="nucleotide sequence ID" value="NZ_BAAARP010000004.1"/>
</dbReference>
<dbReference type="NCBIfam" id="NF011538">
    <property type="entry name" value="PRK14975.1-1"/>
    <property type="match status" value="1"/>
</dbReference>
<keyword evidence="2" id="KW-0235">DNA replication</keyword>
<dbReference type="InterPro" id="IPR001098">
    <property type="entry name" value="DNA-dir_DNA_pol_A_palm_dom"/>
</dbReference>
<evidence type="ECO:0000256" key="1">
    <source>
        <dbReference type="ARBA" id="ARBA00012417"/>
    </source>
</evidence>
<dbReference type="GO" id="GO:0003677">
    <property type="term" value="F:DNA binding"/>
    <property type="evidence" value="ECO:0007669"/>
    <property type="project" value="InterPro"/>
</dbReference>
<dbReference type="AlphaFoldDB" id="A0A4R7FM82"/>
<organism evidence="5 6">
    <name type="scientific">Amnibacterium kyonggiense</name>
    <dbReference type="NCBI Taxonomy" id="595671"/>
    <lineage>
        <taxon>Bacteria</taxon>
        <taxon>Bacillati</taxon>
        <taxon>Actinomycetota</taxon>
        <taxon>Actinomycetes</taxon>
        <taxon>Micrococcales</taxon>
        <taxon>Microbacteriaceae</taxon>
        <taxon>Amnibacterium</taxon>
    </lineage>
</organism>
<gene>
    <name evidence="5" type="ORF">CLV52_2516</name>
</gene>
<dbReference type="Proteomes" id="UP000295344">
    <property type="component" value="Unassembled WGS sequence"/>
</dbReference>
<dbReference type="EMBL" id="SOAM01000002">
    <property type="protein sequence ID" value="TDS77561.1"/>
    <property type="molecule type" value="Genomic_DNA"/>
</dbReference>
<evidence type="ECO:0000313" key="5">
    <source>
        <dbReference type="EMBL" id="TDS77561.1"/>
    </source>
</evidence>
<dbReference type="InterPro" id="IPR002298">
    <property type="entry name" value="DNA_polymerase_A"/>
</dbReference>
<protein>
    <recommendedName>
        <fullName evidence="1">DNA-directed DNA polymerase</fullName>
        <ecNumber evidence="1">2.7.7.7</ecNumber>
    </recommendedName>
</protein>
<evidence type="ECO:0000256" key="3">
    <source>
        <dbReference type="ARBA" id="ARBA00049244"/>
    </source>
</evidence>
<evidence type="ECO:0000313" key="6">
    <source>
        <dbReference type="Proteomes" id="UP000295344"/>
    </source>
</evidence>
<evidence type="ECO:0000256" key="2">
    <source>
        <dbReference type="ARBA" id="ARBA00022705"/>
    </source>
</evidence>
<proteinExistence type="predicted"/>
<reference evidence="5 6" key="1">
    <citation type="submission" date="2019-03" db="EMBL/GenBank/DDBJ databases">
        <title>Genomic Encyclopedia of Archaeal and Bacterial Type Strains, Phase II (KMG-II): from individual species to whole genera.</title>
        <authorList>
            <person name="Goeker M."/>
        </authorList>
    </citation>
    <scope>NUCLEOTIDE SEQUENCE [LARGE SCALE GENOMIC DNA]</scope>
    <source>
        <strain evidence="5 6">DSM 24782</strain>
    </source>
</reference>
<comment type="caution">
    <text evidence="5">The sequence shown here is derived from an EMBL/GenBank/DDBJ whole genome shotgun (WGS) entry which is preliminary data.</text>
</comment>
<name>A0A4R7FM82_9MICO</name>
<dbReference type="InterPro" id="IPR043502">
    <property type="entry name" value="DNA/RNA_pol_sf"/>
</dbReference>
<dbReference type="OrthoDB" id="4414061at2"/>
<dbReference type="GO" id="GO:0003887">
    <property type="term" value="F:DNA-directed DNA polymerase activity"/>
    <property type="evidence" value="ECO:0007669"/>
    <property type="project" value="UniProtKB-EC"/>
</dbReference>
<feature type="domain" description="DNA-directed DNA polymerase family A palm" evidence="4">
    <location>
        <begin position="297"/>
        <end position="506"/>
    </location>
</feature>
<dbReference type="Gene3D" id="3.30.70.370">
    <property type="match status" value="1"/>
</dbReference>
<dbReference type="PANTHER" id="PTHR10133:SF27">
    <property type="entry name" value="DNA POLYMERASE NU"/>
    <property type="match status" value="1"/>
</dbReference>
<dbReference type="GO" id="GO:0006261">
    <property type="term" value="P:DNA-templated DNA replication"/>
    <property type="evidence" value="ECO:0007669"/>
    <property type="project" value="InterPro"/>
</dbReference>
<dbReference type="SUPFAM" id="SSF56672">
    <property type="entry name" value="DNA/RNA polymerases"/>
    <property type="match status" value="1"/>
</dbReference>
<keyword evidence="6" id="KW-1185">Reference proteome</keyword>
<comment type="catalytic activity">
    <reaction evidence="3">
        <text>DNA(n) + a 2'-deoxyribonucleoside 5'-triphosphate = DNA(n+1) + diphosphate</text>
        <dbReference type="Rhea" id="RHEA:22508"/>
        <dbReference type="Rhea" id="RHEA-COMP:17339"/>
        <dbReference type="Rhea" id="RHEA-COMP:17340"/>
        <dbReference type="ChEBI" id="CHEBI:33019"/>
        <dbReference type="ChEBI" id="CHEBI:61560"/>
        <dbReference type="ChEBI" id="CHEBI:173112"/>
        <dbReference type="EC" id="2.7.7.7"/>
    </reaction>
</comment>
<dbReference type="SMART" id="SM00482">
    <property type="entry name" value="POLAc"/>
    <property type="match status" value="1"/>
</dbReference>
<dbReference type="CDD" id="cd06444">
    <property type="entry name" value="DNA_pol_A"/>
    <property type="match status" value="1"/>
</dbReference>
<dbReference type="GO" id="GO:0006302">
    <property type="term" value="P:double-strand break repair"/>
    <property type="evidence" value="ECO:0007669"/>
    <property type="project" value="TreeGrafter"/>
</dbReference>
<dbReference type="Gene3D" id="1.10.150.20">
    <property type="entry name" value="5' to 3' exonuclease, C-terminal subdomain"/>
    <property type="match status" value="1"/>
</dbReference>
<accession>A0A4R7FM82</accession>
<dbReference type="PANTHER" id="PTHR10133">
    <property type="entry name" value="DNA POLYMERASE I"/>
    <property type="match status" value="1"/>
</dbReference>
<dbReference type="EC" id="2.7.7.7" evidence="1"/>
<sequence>MDERTGERDHVVVVRRTADGHALAHGDGVEEVAAGALAAAVARLEAQGPRWAWDTADVYPALLEAGVRVARAWDLRLGRALLRRAAGTRGTIAALPADGWDELAPVDDGALPLDLGSDLDPVAEHARQAAEIAASERPGALRLLLTAESAGALAAAEMRFAGLPWRRAEHERLLASLLGPRVPADRRPASLERLADAVRIALGAPALNPDSPIELARALRSAGIEVASTRAAELRTIDHPAVGPLLEYKKLARLHAANGWAWLDTWVRDDRFHPEYLVGGVVTGRWAARGGGALQLPKQIRSAVSADDGWRLVVADAAQLEPRVLAGLAHDRAMADAGRGRDLYAGIVASGAVATRQSAKVGMLGALYGATGGEGGRLVPRLAQRFPRALALVEQAAREGERGGTVSTLLGRSTPPVSDRQRALDRDAAVFDADERVLQRARSVARDRGRFTRNFVVQGTAAEWALCWLADLRGRLWELGEGRVEERPHLVYFLHDEVIVHTPAAMADRVAEAVTASAESAGRLLFGDFPIDFPLDVAVVDRYDEAG</sequence>
<dbReference type="Pfam" id="PF00476">
    <property type="entry name" value="DNA_pol_A"/>
    <property type="match status" value="1"/>
</dbReference>